<name>A0AAE0F2A1_9CHLO</name>
<protein>
    <recommendedName>
        <fullName evidence="2">DUF7148 domain-containing protein</fullName>
    </recommendedName>
</protein>
<proteinExistence type="predicted"/>
<accession>A0AAE0F2A1</accession>
<evidence type="ECO:0000256" key="1">
    <source>
        <dbReference type="SAM" id="MobiDB-lite"/>
    </source>
</evidence>
<dbReference type="GO" id="GO:0009535">
    <property type="term" value="C:chloroplast thylakoid membrane"/>
    <property type="evidence" value="ECO:0007669"/>
    <property type="project" value="TreeGrafter"/>
</dbReference>
<gene>
    <name evidence="3" type="ORF">CYMTET_42804</name>
</gene>
<dbReference type="EMBL" id="LGRX02028725">
    <property type="protein sequence ID" value="KAK3247705.1"/>
    <property type="molecule type" value="Genomic_DNA"/>
</dbReference>
<feature type="region of interest" description="Disordered" evidence="1">
    <location>
        <begin position="126"/>
        <end position="165"/>
    </location>
</feature>
<keyword evidence="4" id="KW-1185">Reference proteome</keyword>
<dbReference type="Proteomes" id="UP001190700">
    <property type="component" value="Unassembled WGS sequence"/>
</dbReference>
<dbReference type="PANTHER" id="PTHR36352">
    <property type="entry name" value="EXPRESSED PROTEIN"/>
    <property type="match status" value="1"/>
</dbReference>
<evidence type="ECO:0000313" key="4">
    <source>
        <dbReference type="Proteomes" id="UP001190700"/>
    </source>
</evidence>
<dbReference type="Pfam" id="PF23650">
    <property type="entry name" value="DUF7148"/>
    <property type="match status" value="1"/>
</dbReference>
<dbReference type="AlphaFoldDB" id="A0AAE0F2A1"/>
<evidence type="ECO:0000259" key="2">
    <source>
        <dbReference type="Pfam" id="PF23650"/>
    </source>
</evidence>
<sequence>MGTLTLTPHKGGGGSTAAGESIPACIIFGGADSYLAEWTEGAPVSTRIRDESTGRGYRIPAPSELHPILHSVCTFRERLLTMLPPVAPRIRYPAPVLANSTLCVFPVNVASAAALRALAKSQHSATTQLTKRSALSKRPARTSLSQTHALFGRKSSQPSDEPTQLASAKLGSNVDANELLGLLRGWAHSLNASSVSPLQLSLKVDSIEAGVRMALIEVDEGRVVELVHYDLTITPSTAGGHEFLAFKKGALSNLTPPDEAAIFMQLKTFLTTAILQCLV</sequence>
<feature type="compositionally biased region" description="Polar residues" evidence="1">
    <location>
        <begin position="142"/>
        <end position="165"/>
    </location>
</feature>
<organism evidence="3 4">
    <name type="scientific">Cymbomonas tetramitiformis</name>
    <dbReference type="NCBI Taxonomy" id="36881"/>
    <lineage>
        <taxon>Eukaryota</taxon>
        <taxon>Viridiplantae</taxon>
        <taxon>Chlorophyta</taxon>
        <taxon>Pyramimonadophyceae</taxon>
        <taxon>Pyramimonadales</taxon>
        <taxon>Pyramimonadaceae</taxon>
        <taxon>Cymbomonas</taxon>
    </lineage>
</organism>
<evidence type="ECO:0000313" key="3">
    <source>
        <dbReference type="EMBL" id="KAK3247705.1"/>
    </source>
</evidence>
<comment type="caution">
    <text evidence="3">The sequence shown here is derived from an EMBL/GenBank/DDBJ whole genome shotgun (WGS) entry which is preliminary data.</text>
</comment>
<dbReference type="GO" id="GO:0009570">
    <property type="term" value="C:chloroplast stroma"/>
    <property type="evidence" value="ECO:0007669"/>
    <property type="project" value="TreeGrafter"/>
</dbReference>
<reference evidence="3 4" key="1">
    <citation type="journal article" date="2015" name="Genome Biol. Evol.">
        <title>Comparative Genomics of a Bacterivorous Green Alga Reveals Evolutionary Causalities and Consequences of Phago-Mixotrophic Mode of Nutrition.</title>
        <authorList>
            <person name="Burns J.A."/>
            <person name="Paasch A."/>
            <person name="Narechania A."/>
            <person name="Kim E."/>
        </authorList>
    </citation>
    <scope>NUCLEOTIDE SEQUENCE [LARGE SCALE GENOMIC DNA]</scope>
    <source>
        <strain evidence="3 4">PLY_AMNH</strain>
    </source>
</reference>
<dbReference type="PANTHER" id="PTHR36352:SF1">
    <property type="entry name" value="EXPRESSED PROTEIN"/>
    <property type="match status" value="1"/>
</dbReference>
<dbReference type="InterPro" id="IPR055572">
    <property type="entry name" value="DUF7148"/>
</dbReference>
<feature type="domain" description="DUF7148" evidence="2">
    <location>
        <begin position="160"/>
        <end position="274"/>
    </location>
</feature>